<organism evidence="4 5">
    <name type="scientific">Dictyostelium discoideum</name>
    <name type="common">Social amoeba</name>
    <dbReference type="NCBI Taxonomy" id="44689"/>
    <lineage>
        <taxon>Eukaryota</taxon>
        <taxon>Amoebozoa</taxon>
        <taxon>Evosea</taxon>
        <taxon>Eumycetozoa</taxon>
        <taxon>Dictyostelia</taxon>
        <taxon>Dictyosteliales</taxon>
        <taxon>Dictyosteliaceae</taxon>
        <taxon>Dictyostelium</taxon>
    </lineage>
</organism>
<name>Q54TF3_DICDI</name>
<keyword evidence="2" id="KW-0472">Membrane</keyword>
<protein>
    <recommendedName>
        <fullName evidence="6">Transmembrane protein</fullName>
    </recommendedName>
</protein>
<sequence>MKIFNLLVVLLSIVNISLGQITFQKYVDFNGYNQPNCGASTEPCKSIEYVINQIKSYSYEQFSIEILLGRGTHHSLTPTNLYGLNITIGAANPGESVQLLASSSLGTAQFTVDHSNYYDIIPTNIVFRDLTVTCDLSYTWNGLLLQSNINSYQNLFLNVKTENVIFSCANSDFSYFSVSNNYNSYDQLAQKKNQLPYGSESYSSSESNSESNSESYSSEFNSESSGSYSSESSGSYSSESSGSESSGSYSSESYSSESYSSESYSPESYSSESSYNSENDNNNYYQDLYMEVVDQVFGVNSYPYDNINISFAFNNCQFNYQMNNQYPVVLNANFDFTIDLKITNSIFNTNYIFNSAPLVQLYGGSLTMDNVSIVSLSFVSNGTNSLFYLVNARVSFNKVSISGSISGPFIKAVNCIVTANQFNIISEKNYEISYHLITLTESFAYFENSTIVLSVKSDVKNYFSSNIAIFNPVNSELYLFSNRISSNGSSIVYSQSSDVSANNNQFQYAPYSVNSYQLVQCDYGISRFYGDYQFTSYSDSCQAKINVLSFWNTNANLLEIIISYLSGVLSIVLVFVTMFTISAIGKCCRRKRKAIQKLKKEKEEEAAEAAKSLLSINDSA</sequence>
<evidence type="ECO:0000313" key="4">
    <source>
        <dbReference type="EMBL" id="EAL66652.1"/>
    </source>
</evidence>
<dbReference type="dictyBase" id="DDB_G0281781"/>
<dbReference type="GO" id="GO:0072752">
    <property type="term" value="P:cellular response to rapamycin"/>
    <property type="evidence" value="ECO:0000315"/>
    <property type="project" value="dictyBase"/>
</dbReference>
<evidence type="ECO:0000313" key="5">
    <source>
        <dbReference type="Proteomes" id="UP000002195"/>
    </source>
</evidence>
<reference evidence="4 5" key="1">
    <citation type="journal article" date="2005" name="Nature">
        <title>The genome of the social amoeba Dictyostelium discoideum.</title>
        <authorList>
            <consortium name="The Dictyostelium discoideum Sequencing Consortium"/>
            <person name="Eichinger L."/>
            <person name="Pachebat J.A."/>
            <person name="Glockner G."/>
            <person name="Rajandream M.A."/>
            <person name="Sucgang R."/>
            <person name="Berriman M."/>
            <person name="Song J."/>
            <person name="Olsen R."/>
            <person name="Szafranski K."/>
            <person name="Xu Q."/>
            <person name="Tunggal B."/>
            <person name="Kummerfeld S."/>
            <person name="Madera M."/>
            <person name="Konfortov B.A."/>
            <person name="Rivero F."/>
            <person name="Bankier A.T."/>
            <person name="Lehmann R."/>
            <person name="Hamlin N."/>
            <person name="Davies R."/>
            <person name="Gaudet P."/>
            <person name="Fey P."/>
            <person name="Pilcher K."/>
            <person name="Chen G."/>
            <person name="Saunders D."/>
            <person name="Sodergren E."/>
            <person name="Davis P."/>
            <person name="Kerhornou A."/>
            <person name="Nie X."/>
            <person name="Hall N."/>
            <person name="Anjard C."/>
            <person name="Hemphill L."/>
            <person name="Bason N."/>
            <person name="Farbrother P."/>
            <person name="Desany B."/>
            <person name="Just E."/>
            <person name="Morio T."/>
            <person name="Rost R."/>
            <person name="Churcher C."/>
            <person name="Cooper J."/>
            <person name="Haydock S."/>
            <person name="van Driessche N."/>
            <person name="Cronin A."/>
            <person name="Goodhead I."/>
            <person name="Muzny D."/>
            <person name="Mourier T."/>
            <person name="Pain A."/>
            <person name="Lu M."/>
            <person name="Harper D."/>
            <person name="Lindsay R."/>
            <person name="Hauser H."/>
            <person name="James K."/>
            <person name="Quiles M."/>
            <person name="Madan Babu M."/>
            <person name="Saito T."/>
            <person name="Buchrieser C."/>
            <person name="Wardroper A."/>
            <person name="Felder M."/>
            <person name="Thangavelu M."/>
            <person name="Johnson D."/>
            <person name="Knights A."/>
            <person name="Loulseged H."/>
            <person name="Mungall K."/>
            <person name="Oliver K."/>
            <person name="Price C."/>
            <person name="Quail M.A."/>
            <person name="Urushihara H."/>
            <person name="Hernandez J."/>
            <person name="Rabbinowitsch E."/>
            <person name="Steffen D."/>
            <person name="Sanders M."/>
            <person name="Ma J."/>
            <person name="Kohara Y."/>
            <person name="Sharp S."/>
            <person name="Simmonds M."/>
            <person name="Spiegler S."/>
            <person name="Tivey A."/>
            <person name="Sugano S."/>
            <person name="White B."/>
            <person name="Walker D."/>
            <person name="Woodward J."/>
            <person name="Winckler T."/>
            <person name="Tanaka Y."/>
            <person name="Shaulsky G."/>
            <person name="Schleicher M."/>
            <person name="Weinstock G."/>
            <person name="Rosenthal A."/>
            <person name="Cox E.C."/>
            <person name="Chisholm R.L."/>
            <person name="Gibbs R."/>
            <person name="Loomis W.F."/>
            <person name="Platzer M."/>
            <person name="Kay R.R."/>
            <person name="Williams J."/>
            <person name="Dear P.H."/>
            <person name="Noegel A.A."/>
            <person name="Barrell B."/>
            <person name="Kuspa A."/>
        </authorList>
    </citation>
    <scope>NUCLEOTIDE SEQUENCE [LARGE SCALE GENOMIC DNA]</scope>
    <source>
        <strain evidence="4 5">AX4</strain>
    </source>
</reference>
<gene>
    <name evidence="4" type="ORF">DDB_G0281781</name>
</gene>
<dbReference type="FunCoup" id="Q54TF3">
    <property type="interactions" value="640"/>
</dbReference>
<dbReference type="GeneID" id="8623249"/>
<feature type="compositionally biased region" description="Low complexity" evidence="1">
    <location>
        <begin position="197"/>
        <end position="279"/>
    </location>
</feature>
<keyword evidence="2" id="KW-0812">Transmembrane</keyword>
<feature type="chain" id="PRO_5004250197" description="Transmembrane protein" evidence="3">
    <location>
        <begin position="20"/>
        <end position="620"/>
    </location>
</feature>
<dbReference type="PaxDb" id="44689-DDB0204669"/>
<evidence type="ECO:0000256" key="3">
    <source>
        <dbReference type="SAM" id="SignalP"/>
    </source>
</evidence>
<proteinExistence type="predicted"/>
<feature type="signal peptide" evidence="3">
    <location>
        <begin position="1"/>
        <end position="19"/>
    </location>
</feature>
<dbReference type="eggNOG" id="ENOG502RIAJ">
    <property type="taxonomic scope" value="Eukaryota"/>
</dbReference>
<dbReference type="EMBL" id="AAFI02000042">
    <property type="protein sequence ID" value="EAL66652.1"/>
    <property type="molecule type" value="Genomic_DNA"/>
</dbReference>
<dbReference type="AlphaFoldDB" id="Q54TF3"/>
<evidence type="ECO:0008006" key="6">
    <source>
        <dbReference type="Google" id="ProtNLM"/>
    </source>
</evidence>
<dbReference type="STRING" id="44689.Q54TF3"/>
<dbReference type="KEGG" id="ddi:DDB_G0281781"/>
<dbReference type="GO" id="GO:0010628">
    <property type="term" value="P:positive regulation of gene expression"/>
    <property type="evidence" value="ECO:0000315"/>
    <property type="project" value="dictyBase"/>
</dbReference>
<dbReference type="HOGENOM" id="CLU_543406_0_0_1"/>
<keyword evidence="2" id="KW-1133">Transmembrane helix</keyword>
<dbReference type="VEuPathDB" id="AmoebaDB:DDB_G0281781"/>
<comment type="caution">
    <text evidence="4">The sequence shown here is derived from an EMBL/GenBank/DDBJ whole genome shotgun (WGS) entry which is preliminary data.</text>
</comment>
<dbReference type="OMA" id="MSTIESQ"/>
<dbReference type="Proteomes" id="UP000002195">
    <property type="component" value="Unassembled WGS sequence"/>
</dbReference>
<keyword evidence="3" id="KW-0732">Signal</keyword>
<dbReference type="InParanoid" id="Q54TF3"/>
<dbReference type="GO" id="GO:0031152">
    <property type="term" value="P:aggregation involved in sorocarp development"/>
    <property type="evidence" value="ECO:0000315"/>
    <property type="project" value="dictyBase"/>
</dbReference>
<accession>Q54TF3</accession>
<feature type="transmembrane region" description="Helical" evidence="2">
    <location>
        <begin position="561"/>
        <end position="584"/>
    </location>
</feature>
<feature type="region of interest" description="Disordered" evidence="1">
    <location>
        <begin position="196"/>
        <end position="280"/>
    </location>
</feature>
<evidence type="ECO:0000256" key="2">
    <source>
        <dbReference type="SAM" id="Phobius"/>
    </source>
</evidence>
<keyword evidence="5" id="KW-1185">Reference proteome</keyword>
<dbReference type="RefSeq" id="XP_640638.1">
    <property type="nucleotide sequence ID" value="XM_635546.1"/>
</dbReference>
<evidence type="ECO:0000256" key="1">
    <source>
        <dbReference type="SAM" id="MobiDB-lite"/>
    </source>
</evidence>